<name>A0A9W6BT55_9CHLO</name>
<gene>
    <name evidence="2" type="primary">PLESTBF000616</name>
    <name evidence="2" type="ORF">PLESTB_001245000</name>
</gene>
<dbReference type="EMBL" id="BRXU01000019">
    <property type="protein sequence ID" value="GLC57603.1"/>
    <property type="molecule type" value="Genomic_DNA"/>
</dbReference>
<evidence type="ECO:0000256" key="1">
    <source>
        <dbReference type="SAM" id="MobiDB-lite"/>
    </source>
</evidence>
<feature type="region of interest" description="Disordered" evidence="1">
    <location>
        <begin position="271"/>
        <end position="294"/>
    </location>
</feature>
<feature type="compositionally biased region" description="Acidic residues" evidence="1">
    <location>
        <begin position="144"/>
        <end position="165"/>
    </location>
</feature>
<proteinExistence type="predicted"/>
<dbReference type="Proteomes" id="UP001165080">
    <property type="component" value="Unassembled WGS sequence"/>
</dbReference>
<evidence type="ECO:0000313" key="2">
    <source>
        <dbReference type="EMBL" id="GLC57603.1"/>
    </source>
</evidence>
<sequence>MEVYSSSDASSSLDDCWLMKITEQEDDEYLSSWLDGYEIIVIVEYLSTTQPASPSGDPDTASEVAELSSAEEDAEYLSEWLCGGDLQFAVETFSAPRDDSSRSDSSLTFSNPAYSPRLADLSHGPDFTFDNPTFCQEGTFSPKEEEDDSHSDSDFDSDSETDSETEVQSYSSYDCSFSCVCSSSSPSPSSSPSSSSPSSSGTSSPVSYRSPTWSPVGSFVRVNGRRFVIRYDISSASSPSSPSFPSASTTFTSVPAAASSSTTTSLAAAAATAAADLTQPPPPPPQQQSEALSSSCCSPSSSSCSSSSSHSSAGCLRRIGPCWEDVSLDLGYPSAEDEALFRAHMCDLEAFGLLEATSEQLMDAAISRDFPALATASSGTRVLA</sequence>
<accession>A0A9W6BT55</accession>
<reference evidence="2 3" key="1">
    <citation type="journal article" date="2023" name="Commun. Biol.">
        <title>Reorganization of the ancestral sex-determining regions during the evolution of trioecy in Pleodorina starrii.</title>
        <authorList>
            <person name="Takahashi K."/>
            <person name="Suzuki S."/>
            <person name="Kawai-Toyooka H."/>
            <person name="Yamamoto K."/>
            <person name="Hamaji T."/>
            <person name="Ootsuki R."/>
            <person name="Yamaguchi H."/>
            <person name="Kawachi M."/>
            <person name="Higashiyama T."/>
            <person name="Nozaki H."/>
        </authorList>
    </citation>
    <scope>NUCLEOTIDE SEQUENCE [LARGE SCALE GENOMIC DNA]</scope>
    <source>
        <strain evidence="2 3">NIES-4479</strain>
    </source>
</reference>
<feature type="region of interest" description="Disordered" evidence="1">
    <location>
        <begin position="133"/>
        <end position="211"/>
    </location>
</feature>
<organism evidence="2 3">
    <name type="scientific">Pleodorina starrii</name>
    <dbReference type="NCBI Taxonomy" id="330485"/>
    <lineage>
        <taxon>Eukaryota</taxon>
        <taxon>Viridiplantae</taxon>
        <taxon>Chlorophyta</taxon>
        <taxon>core chlorophytes</taxon>
        <taxon>Chlorophyceae</taxon>
        <taxon>CS clade</taxon>
        <taxon>Chlamydomonadales</taxon>
        <taxon>Volvocaceae</taxon>
        <taxon>Pleodorina</taxon>
    </lineage>
</organism>
<dbReference type="AlphaFoldDB" id="A0A9W6BT55"/>
<keyword evidence="3" id="KW-1185">Reference proteome</keyword>
<protein>
    <submittedName>
        <fullName evidence="2">Uncharacterized protein</fullName>
    </submittedName>
</protein>
<evidence type="ECO:0000313" key="3">
    <source>
        <dbReference type="Proteomes" id="UP001165080"/>
    </source>
</evidence>
<feature type="compositionally biased region" description="Low complexity" evidence="1">
    <location>
        <begin position="166"/>
        <end position="211"/>
    </location>
</feature>
<comment type="caution">
    <text evidence="2">The sequence shown here is derived from an EMBL/GenBank/DDBJ whole genome shotgun (WGS) entry which is preliminary data.</text>
</comment>